<keyword evidence="6" id="KW-1185">Reference proteome</keyword>
<feature type="domain" description="EF-hand" evidence="4">
    <location>
        <begin position="357"/>
        <end position="392"/>
    </location>
</feature>
<dbReference type="InterPro" id="IPR050145">
    <property type="entry name" value="Centrin_CML-like"/>
</dbReference>
<dbReference type="PROSITE" id="PS00018">
    <property type="entry name" value="EF_HAND_1"/>
    <property type="match status" value="3"/>
</dbReference>
<dbReference type="GO" id="GO:0005509">
    <property type="term" value="F:calcium ion binding"/>
    <property type="evidence" value="ECO:0007669"/>
    <property type="project" value="InterPro"/>
</dbReference>
<dbReference type="InterPro" id="IPR013087">
    <property type="entry name" value="Znf_C2H2_type"/>
</dbReference>
<sequence length="466" mass="50522">PVNSKVDAVEPGADTRSAKAEAKVHAAAAKKATAAEDMALGKALGKAKAKTDASHEWTSLGVGDSVEDTSAADCEGVVGTAAEGAADGLGRQVDAPTFAPAASERSSSAPRPRPFVCRYPGCGKEYVNLDGYRRHANNSGHGYLNPRKAGASTAQGSAAPDEYTVSETMMGPAMMAVRAPQPPSAQLRTEVQMEESDGTNLVAKAEAELRAAMAAGDPVRIKAAIARASATLAKMTARGSHEVAQHQVSQHQVGQHGADGQHMPEIAWRKPRVAPFKIDRDRPDNSSLDTLTEEMIHDLDEAFKLFDKDGSGTISLDELRTVFETFGQKTKPTWDIFSGRIQNREDQDAMREQAEREFDENILKMMREVDTDNSGSIDPIEFAELMIRKMNEQDDPAVLEEAFRFFDQDGSGSITRDEIKEAFKSVMAETGEELPEDDIDDMIQEFDADGDGTIDFEEDQRISIII</sequence>
<evidence type="ECO:0000256" key="2">
    <source>
        <dbReference type="ARBA" id="ARBA00022837"/>
    </source>
</evidence>
<dbReference type="PROSITE" id="PS50222">
    <property type="entry name" value="EF_HAND_2"/>
    <property type="match status" value="4"/>
</dbReference>
<keyword evidence="2" id="KW-0106">Calcium</keyword>
<dbReference type="PROSITE" id="PS00028">
    <property type="entry name" value="ZINC_FINGER_C2H2_1"/>
    <property type="match status" value="1"/>
</dbReference>
<feature type="region of interest" description="Disordered" evidence="3">
    <location>
        <begin position="47"/>
        <end position="66"/>
    </location>
</feature>
<feature type="non-terminal residue" evidence="5">
    <location>
        <position position="466"/>
    </location>
</feature>
<dbReference type="AlphaFoldDB" id="A0A0M0J465"/>
<dbReference type="FunFam" id="1.10.238.10:FF:000001">
    <property type="entry name" value="Calmodulin 1"/>
    <property type="match status" value="1"/>
</dbReference>
<comment type="caution">
    <text evidence="5">The sequence shown here is derived from an EMBL/GenBank/DDBJ whole genome shotgun (WGS) entry which is preliminary data.</text>
</comment>
<name>A0A0M0J465_9EUKA</name>
<organism evidence="5 6">
    <name type="scientific">Chrysochromulina tobinii</name>
    <dbReference type="NCBI Taxonomy" id="1460289"/>
    <lineage>
        <taxon>Eukaryota</taxon>
        <taxon>Haptista</taxon>
        <taxon>Haptophyta</taxon>
        <taxon>Prymnesiophyceae</taxon>
        <taxon>Prymnesiales</taxon>
        <taxon>Chrysochromulinaceae</taxon>
        <taxon>Chrysochromulina</taxon>
    </lineage>
</organism>
<proteinExistence type="predicted"/>
<evidence type="ECO:0000256" key="1">
    <source>
        <dbReference type="ARBA" id="ARBA00022737"/>
    </source>
</evidence>
<evidence type="ECO:0000259" key="4">
    <source>
        <dbReference type="PROSITE" id="PS50222"/>
    </source>
</evidence>
<dbReference type="Gene3D" id="3.30.160.60">
    <property type="entry name" value="Classic Zinc Finger"/>
    <property type="match status" value="1"/>
</dbReference>
<reference evidence="6" key="1">
    <citation type="journal article" date="2015" name="PLoS Genet.">
        <title>Genome Sequence and Transcriptome Analyses of Chrysochromulina tobin: Metabolic Tools for Enhanced Algal Fitness in the Prominent Order Prymnesiales (Haptophyceae).</title>
        <authorList>
            <person name="Hovde B.T."/>
            <person name="Deodato C.R."/>
            <person name="Hunsperger H.M."/>
            <person name="Ryken S.A."/>
            <person name="Yost W."/>
            <person name="Jha R.K."/>
            <person name="Patterson J."/>
            <person name="Monnat R.J. Jr."/>
            <person name="Barlow S.B."/>
            <person name="Starkenburg S.R."/>
            <person name="Cattolico R.A."/>
        </authorList>
    </citation>
    <scope>NUCLEOTIDE SEQUENCE</scope>
    <source>
        <strain evidence="6">CCMP291</strain>
    </source>
</reference>
<feature type="region of interest" description="Disordered" evidence="3">
    <location>
        <begin position="1"/>
        <end position="21"/>
    </location>
</feature>
<dbReference type="SMART" id="SM00054">
    <property type="entry name" value="EFh"/>
    <property type="match status" value="4"/>
</dbReference>
<evidence type="ECO:0000256" key="3">
    <source>
        <dbReference type="SAM" id="MobiDB-lite"/>
    </source>
</evidence>
<protein>
    <submittedName>
        <fullName evidence="5">Calmodulin</fullName>
    </submittedName>
</protein>
<feature type="domain" description="EF-hand" evidence="4">
    <location>
        <begin position="294"/>
        <end position="329"/>
    </location>
</feature>
<dbReference type="InterPro" id="IPR018247">
    <property type="entry name" value="EF_Hand_1_Ca_BS"/>
</dbReference>
<dbReference type="Pfam" id="PF13499">
    <property type="entry name" value="EF-hand_7"/>
    <property type="match status" value="2"/>
</dbReference>
<gene>
    <name evidence="5" type="ORF">Ctob_001716</name>
</gene>
<feature type="domain" description="EF-hand" evidence="4">
    <location>
        <begin position="434"/>
        <end position="466"/>
    </location>
</feature>
<dbReference type="Gene3D" id="1.10.238.10">
    <property type="entry name" value="EF-hand"/>
    <property type="match status" value="3"/>
</dbReference>
<feature type="domain" description="EF-hand" evidence="4">
    <location>
        <begin position="394"/>
        <end position="429"/>
    </location>
</feature>
<evidence type="ECO:0000313" key="5">
    <source>
        <dbReference type="EMBL" id="KOO21275.1"/>
    </source>
</evidence>
<dbReference type="SUPFAM" id="SSF47473">
    <property type="entry name" value="EF-hand"/>
    <property type="match status" value="1"/>
</dbReference>
<dbReference type="PANTHER" id="PTHR23050">
    <property type="entry name" value="CALCIUM BINDING PROTEIN"/>
    <property type="match status" value="1"/>
</dbReference>
<keyword evidence="1" id="KW-0677">Repeat</keyword>
<dbReference type="EMBL" id="JWZX01003376">
    <property type="protein sequence ID" value="KOO21275.1"/>
    <property type="molecule type" value="Genomic_DNA"/>
</dbReference>
<dbReference type="InterPro" id="IPR011992">
    <property type="entry name" value="EF-hand-dom_pair"/>
</dbReference>
<evidence type="ECO:0000313" key="6">
    <source>
        <dbReference type="Proteomes" id="UP000037460"/>
    </source>
</evidence>
<accession>A0A0M0J465</accession>
<dbReference type="Proteomes" id="UP000037460">
    <property type="component" value="Unassembled WGS sequence"/>
</dbReference>
<dbReference type="CDD" id="cd00051">
    <property type="entry name" value="EFh"/>
    <property type="match status" value="1"/>
</dbReference>
<dbReference type="InterPro" id="IPR002048">
    <property type="entry name" value="EF_hand_dom"/>
</dbReference>
<feature type="non-terminal residue" evidence="5">
    <location>
        <position position="1"/>
    </location>
</feature>